<protein>
    <submittedName>
        <fullName evidence="6">Lipopolysaccharide ABC transporter, periplasmic protein LptA</fullName>
    </submittedName>
</protein>
<organism evidence="6 7">
    <name type="scientific">Syntrophotalea carbinolica (strain DSM 2380 / NBRC 103641 / GraBd1)</name>
    <name type="common">Pelobacter carbinolicus</name>
    <dbReference type="NCBI Taxonomy" id="338963"/>
    <lineage>
        <taxon>Bacteria</taxon>
        <taxon>Pseudomonadati</taxon>
        <taxon>Thermodesulfobacteriota</taxon>
        <taxon>Desulfuromonadia</taxon>
        <taxon>Desulfuromonadales</taxon>
        <taxon>Syntrophotaleaceae</taxon>
        <taxon>Syntrophotalea</taxon>
    </lineage>
</organism>
<dbReference type="Gene3D" id="2.60.450.10">
    <property type="entry name" value="Lipopolysaccharide (LPS) transport protein A like domain"/>
    <property type="match status" value="1"/>
</dbReference>
<evidence type="ECO:0000313" key="6">
    <source>
        <dbReference type="EMBL" id="ABA89181.1"/>
    </source>
</evidence>
<evidence type="ECO:0000313" key="7">
    <source>
        <dbReference type="Proteomes" id="UP000002534"/>
    </source>
</evidence>
<keyword evidence="7" id="KW-1185">Reference proteome</keyword>
<feature type="domain" description="Organic solvent tolerance-like N-terminal" evidence="5">
    <location>
        <begin position="36"/>
        <end position="141"/>
    </location>
</feature>
<dbReference type="HOGENOM" id="CLU_095993_7_2_7"/>
<dbReference type="EMBL" id="CP000142">
    <property type="protein sequence ID" value="ABA89181.1"/>
    <property type="molecule type" value="Genomic_DNA"/>
</dbReference>
<proteinExistence type="predicted"/>
<evidence type="ECO:0000256" key="2">
    <source>
        <dbReference type="ARBA" id="ARBA00022729"/>
    </source>
</evidence>
<dbReference type="InterPro" id="IPR014340">
    <property type="entry name" value="LptA"/>
</dbReference>
<accession>Q3A376</accession>
<dbReference type="GO" id="GO:0009279">
    <property type="term" value="C:cell outer membrane"/>
    <property type="evidence" value="ECO:0007669"/>
    <property type="project" value="TreeGrafter"/>
</dbReference>
<keyword evidence="3" id="KW-0574">Periplasm</keyword>
<reference evidence="7" key="1">
    <citation type="submission" date="2005-10" db="EMBL/GenBank/DDBJ databases">
        <title>Complete sequence of Pelobacter carbinolicus DSM 2380.</title>
        <authorList>
            <person name="Copeland A."/>
            <person name="Lucas S."/>
            <person name="Lapidus A."/>
            <person name="Barry K."/>
            <person name="Detter J.C."/>
            <person name="Glavina T."/>
            <person name="Hammon N."/>
            <person name="Israni S."/>
            <person name="Pitluck S."/>
            <person name="Chertkov O."/>
            <person name="Schmutz J."/>
            <person name="Larimer F."/>
            <person name="Land M."/>
            <person name="Kyrpides N."/>
            <person name="Ivanova N."/>
            <person name="Richardson P."/>
        </authorList>
    </citation>
    <scope>NUCLEOTIDE SEQUENCE [LARGE SCALE GENOMIC DNA]</scope>
    <source>
        <strain evidence="7">DSM 2380 / NBRC 103641 / GraBd1</strain>
    </source>
</reference>
<dbReference type="AlphaFoldDB" id="Q3A376"/>
<dbReference type="GO" id="GO:0015920">
    <property type="term" value="P:lipopolysaccharide transport"/>
    <property type="evidence" value="ECO:0007669"/>
    <property type="project" value="InterPro"/>
</dbReference>
<dbReference type="InterPro" id="IPR005653">
    <property type="entry name" value="OstA-like_N"/>
</dbReference>
<evidence type="ECO:0000256" key="3">
    <source>
        <dbReference type="ARBA" id="ARBA00022764"/>
    </source>
</evidence>
<dbReference type="PANTHER" id="PTHR36504">
    <property type="entry name" value="LIPOPOLYSACCHARIDE EXPORT SYSTEM PROTEIN LPTA"/>
    <property type="match status" value="1"/>
</dbReference>
<reference evidence="6 7" key="2">
    <citation type="journal article" date="2012" name="BMC Genomics">
        <title>The genome of Pelobacter carbinolicus reveals surprising metabolic capabilities and physiological features.</title>
        <authorList>
            <person name="Aklujkar M."/>
            <person name="Haveman S.A."/>
            <person name="Didonato R.Jr."/>
            <person name="Chertkov O."/>
            <person name="Han C.S."/>
            <person name="Land M.L."/>
            <person name="Brown P."/>
            <person name="Lovley D.R."/>
        </authorList>
    </citation>
    <scope>NUCLEOTIDE SEQUENCE [LARGE SCALE GENOMIC DNA]</scope>
    <source>
        <strain evidence="7">DSM 2380 / NBRC 103641 / GraBd1</strain>
    </source>
</reference>
<keyword evidence="1" id="KW-0813">Transport</keyword>
<name>Q3A376_SYNC1</name>
<gene>
    <name evidence="6" type="primary">lptA</name>
    <name evidence="6" type="ordered locus">Pcar_1940</name>
</gene>
<sequence>MGLMRVLLVTVLVSLSLVDTAWCEASATAGKAQPLEITSQKLEADGTLKKVVFVGKVVARQDGLTIRSSKLIVAYGQSGTRVSSIEAIGDVVVQKDDRTATAGRGLYNVAEGTVVLTETPRVQQGDNSVEGDEIVFYLEEDRSIVKSQSGSRVRAILTPGGTPVEP</sequence>
<dbReference type="GO" id="GO:0030288">
    <property type="term" value="C:outer membrane-bounded periplasmic space"/>
    <property type="evidence" value="ECO:0007669"/>
    <property type="project" value="TreeGrafter"/>
</dbReference>
<dbReference type="PANTHER" id="PTHR36504:SF1">
    <property type="entry name" value="LIPOPOLYSACCHARIDE EXPORT SYSTEM PROTEIN LPTA"/>
    <property type="match status" value="1"/>
</dbReference>
<feature type="chain" id="PRO_5004223624" evidence="4">
    <location>
        <begin position="22"/>
        <end position="166"/>
    </location>
</feature>
<dbReference type="RefSeq" id="WP_011341686.1">
    <property type="nucleotide sequence ID" value="NC_007498.2"/>
</dbReference>
<dbReference type="STRING" id="338963.Pcar_1940"/>
<evidence type="ECO:0000256" key="1">
    <source>
        <dbReference type="ARBA" id="ARBA00022448"/>
    </source>
</evidence>
<keyword evidence="2 4" id="KW-0732">Signal</keyword>
<dbReference type="eggNOG" id="COG1934">
    <property type="taxonomic scope" value="Bacteria"/>
</dbReference>
<evidence type="ECO:0000256" key="4">
    <source>
        <dbReference type="SAM" id="SignalP"/>
    </source>
</evidence>
<evidence type="ECO:0000259" key="5">
    <source>
        <dbReference type="Pfam" id="PF03968"/>
    </source>
</evidence>
<dbReference type="KEGG" id="pca:Pcar_1940"/>
<feature type="signal peptide" evidence="4">
    <location>
        <begin position="1"/>
        <end position="21"/>
    </location>
</feature>
<dbReference type="Pfam" id="PF03968">
    <property type="entry name" value="LptD_N"/>
    <property type="match status" value="1"/>
</dbReference>
<dbReference type="GO" id="GO:0017089">
    <property type="term" value="F:glycolipid transfer activity"/>
    <property type="evidence" value="ECO:0007669"/>
    <property type="project" value="TreeGrafter"/>
</dbReference>
<dbReference type="InterPro" id="IPR052037">
    <property type="entry name" value="LPS_export_LptA"/>
</dbReference>
<dbReference type="Proteomes" id="UP000002534">
    <property type="component" value="Chromosome"/>
</dbReference>
<dbReference type="NCBIfam" id="TIGR03002">
    <property type="entry name" value="outer_YhbN_LptA"/>
    <property type="match status" value="1"/>
</dbReference>
<dbReference type="GO" id="GO:0001530">
    <property type="term" value="F:lipopolysaccharide binding"/>
    <property type="evidence" value="ECO:0007669"/>
    <property type="project" value="InterPro"/>
</dbReference>
<dbReference type="OrthoDB" id="9782597at2"/>